<dbReference type="SMART" id="SM00861">
    <property type="entry name" value="Transket_pyr"/>
    <property type="match status" value="1"/>
</dbReference>
<evidence type="ECO:0000259" key="4">
    <source>
        <dbReference type="SMART" id="SM00861"/>
    </source>
</evidence>
<sequence>MRELTTAQAIREALAEEMRRDPRVFLLGEDIGIYGGAFGVTNGLLEEFGPERVRDTPIAESAVVGCAIGASLLGMRPVVEIQFSDFITNAMDAIVNQAAKIRYMFGGKARVPIVVRTPGGAGTGAAAQHSQSLEAWTAHVPGLKVVMPSDPAEAKGLLKAAIRDDNPVIFYEHKLLYRVKGPVPEEDYTIPIGKARVVRPGRDVTVIATSYQVQRALQAAELLAAEGVDVEIIDPRTLLPLDRDTIVGSVAKTGRVVITHEAVEHGGVGAEIAAAIMESEAFYYLDAPLVRVCGKPVPIPCNKRLEEMALPQVADIVDGVRRVLGVAAGGVA</sequence>
<dbReference type="Pfam" id="PF02779">
    <property type="entry name" value="Transket_pyr"/>
    <property type="match status" value="1"/>
</dbReference>
<organism evidence="5 6">
    <name type="scientific">Thermaerobacter composti</name>
    <dbReference type="NCBI Taxonomy" id="554949"/>
    <lineage>
        <taxon>Bacteria</taxon>
        <taxon>Bacillati</taxon>
        <taxon>Bacillota</taxon>
        <taxon>Clostridia</taxon>
        <taxon>Eubacteriales</taxon>
        <taxon>Clostridiales Family XVII. Incertae Sedis</taxon>
        <taxon>Thermaerobacter</taxon>
    </lineage>
</organism>
<dbReference type="NCBIfam" id="NF006667">
    <property type="entry name" value="PRK09212.1"/>
    <property type="match status" value="1"/>
</dbReference>
<gene>
    <name evidence="5" type="ORF">Q5761_09295</name>
</gene>
<reference evidence="5 6" key="1">
    <citation type="submission" date="2023-08" db="EMBL/GenBank/DDBJ databases">
        <title>Genome sequence of Thermaerobacter compostii strain Ins1, a spore-forming filamentous bacterium isolated from a deep geothermal reservoir.</title>
        <authorList>
            <person name="Bregnard D."/>
            <person name="Gonzalez D."/>
            <person name="Junier P."/>
        </authorList>
    </citation>
    <scope>NUCLEOTIDE SEQUENCE [LARGE SCALE GENOMIC DNA]</scope>
    <source>
        <strain evidence="5 6">Ins1</strain>
    </source>
</reference>
<name>A0ABZ0QND4_9FIRM</name>
<dbReference type="EMBL" id="CP132508">
    <property type="protein sequence ID" value="WPD18548.1"/>
    <property type="molecule type" value="Genomic_DNA"/>
</dbReference>
<evidence type="ECO:0000313" key="6">
    <source>
        <dbReference type="Proteomes" id="UP001304683"/>
    </source>
</evidence>
<dbReference type="Gene3D" id="3.40.50.920">
    <property type="match status" value="1"/>
</dbReference>
<proteinExistence type="predicted"/>
<dbReference type="InterPro" id="IPR029061">
    <property type="entry name" value="THDP-binding"/>
</dbReference>
<evidence type="ECO:0000313" key="5">
    <source>
        <dbReference type="EMBL" id="WPD18548.1"/>
    </source>
</evidence>
<protein>
    <submittedName>
        <fullName evidence="5">Alpha-ketoacid dehydrogenase subunit beta</fullName>
        <ecNumber evidence="5">1.2.4.-</ecNumber>
    </submittedName>
</protein>
<dbReference type="PANTHER" id="PTHR43257:SF2">
    <property type="entry name" value="PYRUVATE DEHYDROGENASE E1 COMPONENT SUBUNIT BETA"/>
    <property type="match status" value="1"/>
</dbReference>
<dbReference type="PANTHER" id="PTHR43257">
    <property type="entry name" value="PYRUVATE DEHYDROGENASE E1 COMPONENT BETA SUBUNIT"/>
    <property type="match status" value="1"/>
</dbReference>
<dbReference type="InterPro" id="IPR009014">
    <property type="entry name" value="Transketo_C/PFOR_II"/>
</dbReference>
<dbReference type="InterPro" id="IPR005475">
    <property type="entry name" value="Transketolase-like_Pyr-bd"/>
</dbReference>
<dbReference type="SUPFAM" id="SSF52922">
    <property type="entry name" value="TK C-terminal domain-like"/>
    <property type="match status" value="1"/>
</dbReference>
<dbReference type="EC" id="1.2.4.-" evidence="5"/>
<keyword evidence="2 5" id="KW-0560">Oxidoreductase</keyword>
<dbReference type="SUPFAM" id="SSF52518">
    <property type="entry name" value="Thiamin diphosphate-binding fold (THDP-binding)"/>
    <property type="match status" value="1"/>
</dbReference>
<keyword evidence="6" id="KW-1185">Reference proteome</keyword>
<dbReference type="Gene3D" id="3.40.50.970">
    <property type="match status" value="1"/>
</dbReference>
<keyword evidence="3" id="KW-0786">Thiamine pyrophosphate</keyword>
<accession>A0ABZ0QND4</accession>
<feature type="domain" description="Transketolase-like pyrimidine-binding" evidence="4">
    <location>
        <begin position="4"/>
        <end position="179"/>
    </location>
</feature>
<dbReference type="CDD" id="cd07036">
    <property type="entry name" value="TPP_PYR_E1-PDHc-beta_like"/>
    <property type="match status" value="1"/>
</dbReference>
<dbReference type="Pfam" id="PF02780">
    <property type="entry name" value="Transketolase_C"/>
    <property type="match status" value="1"/>
</dbReference>
<dbReference type="Proteomes" id="UP001304683">
    <property type="component" value="Chromosome"/>
</dbReference>
<evidence type="ECO:0000256" key="1">
    <source>
        <dbReference type="ARBA" id="ARBA00001964"/>
    </source>
</evidence>
<evidence type="ECO:0000256" key="2">
    <source>
        <dbReference type="ARBA" id="ARBA00023002"/>
    </source>
</evidence>
<dbReference type="GO" id="GO:0016491">
    <property type="term" value="F:oxidoreductase activity"/>
    <property type="evidence" value="ECO:0007669"/>
    <property type="project" value="UniProtKB-KW"/>
</dbReference>
<dbReference type="InterPro" id="IPR033248">
    <property type="entry name" value="Transketolase_C"/>
</dbReference>
<evidence type="ECO:0000256" key="3">
    <source>
        <dbReference type="ARBA" id="ARBA00023052"/>
    </source>
</evidence>
<comment type="cofactor">
    <cofactor evidence="1">
        <name>thiamine diphosphate</name>
        <dbReference type="ChEBI" id="CHEBI:58937"/>
    </cofactor>
</comment>